<dbReference type="RefSeq" id="WP_187431309.1">
    <property type="nucleotide sequence ID" value="NZ_CP143423.1"/>
</dbReference>
<reference evidence="3" key="2">
    <citation type="submission" date="2024-01" db="EMBL/GenBank/DDBJ databases">
        <title>Roseobacter fucihabitans sp. nov., isolated from the brown alga Fucus spiralis.</title>
        <authorList>
            <person name="Hahnke S."/>
            <person name="Berger M."/>
            <person name="Schlingloff A."/>
            <person name="Athale I."/>
            <person name="Neumann-Schaal M."/>
            <person name="Adenaya A."/>
            <person name="Poehlein A."/>
            <person name="Daniel R."/>
            <person name="Pertersen J."/>
            <person name="Brinkhoff T."/>
        </authorList>
    </citation>
    <scope>NUCLEOTIDE SEQUENCE [LARGE SCALE GENOMIC DNA]</scope>
    <source>
        <strain evidence="3">B14</strain>
    </source>
</reference>
<dbReference type="InterPro" id="IPR058744">
    <property type="entry name" value="BstA-like_C"/>
</dbReference>
<evidence type="ECO:0000259" key="1">
    <source>
        <dbReference type="Pfam" id="PF26567"/>
    </source>
</evidence>
<evidence type="ECO:0000313" key="2">
    <source>
        <dbReference type="EMBL" id="WVX49993.1"/>
    </source>
</evidence>
<protein>
    <recommendedName>
        <fullName evidence="1">BstA-like C-terminal domain-containing protein</fullName>
    </recommendedName>
</protein>
<feature type="domain" description="BstA-like C-terminal" evidence="1">
    <location>
        <begin position="192"/>
        <end position="317"/>
    </location>
</feature>
<gene>
    <name evidence="2" type="ORF">ROLI_030890</name>
</gene>
<accession>A0ABZ2BWA5</accession>
<dbReference type="Pfam" id="PF26567">
    <property type="entry name" value="BstA_C"/>
    <property type="match status" value="1"/>
</dbReference>
<reference evidence="2 3" key="1">
    <citation type="submission" date="2015-07" db="EMBL/GenBank/DDBJ databases">
        <authorList>
            <person name="Voget S."/>
            <person name="Dogs M."/>
            <person name="Brinkhoff T.H."/>
            <person name="Daniel R."/>
        </authorList>
    </citation>
    <scope>NUCLEOTIDE SEQUENCE [LARGE SCALE GENOMIC DNA]</scope>
    <source>
        <strain evidence="2 3">B14</strain>
    </source>
</reference>
<name>A0ABZ2BWA5_9RHOB</name>
<organism evidence="2 3">
    <name type="scientific">Roseobacter fucihabitans</name>
    <dbReference type="NCBI Taxonomy" id="1537242"/>
    <lineage>
        <taxon>Bacteria</taxon>
        <taxon>Pseudomonadati</taxon>
        <taxon>Pseudomonadota</taxon>
        <taxon>Alphaproteobacteria</taxon>
        <taxon>Rhodobacterales</taxon>
        <taxon>Roseobacteraceae</taxon>
        <taxon>Roseobacter</taxon>
    </lineage>
</organism>
<proteinExistence type="predicted"/>
<keyword evidence="3" id="KW-1185">Reference proteome</keyword>
<dbReference type="Proteomes" id="UP001318682">
    <property type="component" value="Chromosome"/>
</dbReference>
<sequence>MAKKPETTIKPIDASFDEVVGAITPKSSKNRMLTTAPGASAITPAQGRLNLQIEKQIEVDGVGMGVLTDGTPFLTGRGLARLCGVSNARIVELSADWVNERRALTKRVKELLESKSIKVEAPHIKINQRSGAFYAYPDVVCIAVLEYYAFDAGEGVRDTAIKNFRLLAGKALHDFIYSQVGYDPEQHVPAVWKQFHDRVSLTYNSVPTGYFSVFKEIADMIVTLGQAGLSIDSSFVPDGSVGIHWAKHWKAQELESKFGKRVPWDHNFPDYFPQAKSNPQPANAYPEAALPEFRRWMRENYIGDGKFTTYINTKIKQKELPASFSQLVIAAYDLDS</sequence>
<dbReference type="EMBL" id="CP143423">
    <property type="protein sequence ID" value="WVX49993.1"/>
    <property type="molecule type" value="Genomic_DNA"/>
</dbReference>
<evidence type="ECO:0000313" key="3">
    <source>
        <dbReference type="Proteomes" id="UP001318682"/>
    </source>
</evidence>